<feature type="region of interest" description="Disordered" evidence="1">
    <location>
        <begin position="401"/>
        <end position="545"/>
    </location>
</feature>
<evidence type="ECO:0000256" key="1">
    <source>
        <dbReference type="SAM" id="MobiDB-lite"/>
    </source>
</evidence>
<accession>A0A226F2W2</accession>
<evidence type="ECO:0000259" key="2">
    <source>
        <dbReference type="Pfam" id="PF20700"/>
    </source>
</evidence>
<protein>
    <recommendedName>
        <fullName evidence="2">Mutator-like transposase domain-containing protein</fullName>
    </recommendedName>
</protein>
<reference evidence="3 4" key="1">
    <citation type="submission" date="2015-12" db="EMBL/GenBank/DDBJ databases">
        <title>The genome of Folsomia candida.</title>
        <authorList>
            <person name="Faddeeva A."/>
            <person name="Derks M.F."/>
            <person name="Anvar Y."/>
            <person name="Smit S."/>
            <person name="Van Straalen N."/>
            <person name="Roelofs D."/>
        </authorList>
    </citation>
    <scope>NUCLEOTIDE SEQUENCE [LARGE SCALE GENOMIC DNA]</scope>
    <source>
        <strain evidence="3 4">VU population</strain>
        <tissue evidence="3">Whole body</tissue>
    </source>
</reference>
<proteinExistence type="predicted"/>
<feature type="compositionally biased region" description="Polar residues" evidence="1">
    <location>
        <begin position="30"/>
        <end position="68"/>
    </location>
</feature>
<feature type="compositionally biased region" description="Basic and acidic residues" evidence="1">
    <location>
        <begin position="521"/>
        <end position="532"/>
    </location>
</feature>
<sequence>MKSKRRLQLQKASKQRWEDNVSENKEENQMELSTLPATSHSPSKQLRTIHSPSKKLTSIHSSPKKSTSILSAKLEPRKLVLRRSHPLKYKCYGKRSVPTSSVSEYIQDPVANDVPVGRRLISIQSLNQIMSLAADHGRQCSFPLLQIVKEIRKGLQSTLTASCETCMKLFQFSNDIGPCTLPVNEAGVWAGHTNGGGFTIMKHSLTALDLPFMDSKTYTNLENRFSKQLHSAFLSELQRNGEEEKRMAIELGQIDHDGVPWTDVLGDGQWSKRSFNQQGRALSGSAVLIGLLTKKPLFVGVRNKVCFICKTQPEKEHECFKNWDGSSSAMETNIIMKRGGSAIADPLPPATAQLIASPQQGAENVADMEKVSREREYKNTPSIPTHLLILFFFVAVTKGRTRQSRSSTPSHRATRHHSPARSRSSTRQESRGKGKASRGMTRRSRSSTPSRRACCRHSPVRSPRTSRDSTHRERGGQGKETVKGRTRQGRSSPRSRKLRHPNPGATSTFHAVYFPRPTLPAKRDEARVKRDPGTPPRCPPQRTTLSPSEETTFIIIFMK</sequence>
<keyword evidence="4" id="KW-1185">Reference proteome</keyword>
<feature type="compositionally biased region" description="Basic residues" evidence="1">
    <location>
        <begin position="433"/>
        <end position="445"/>
    </location>
</feature>
<dbReference type="AlphaFoldDB" id="A0A226F2W2"/>
<feature type="region of interest" description="Disordered" evidence="1">
    <location>
        <begin position="357"/>
        <end position="378"/>
    </location>
</feature>
<evidence type="ECO:0000313" key="4">
    <source>
        <dbReference type="Proteomes" id="UP000198287"/>
    </source>
</evidence>
<dbReference type="OrthoDB" id="10069847at2759"/>
<evidence type="ECO:0000313" key="3">
    <source>
        <dbReference type="EMBL" id="OXA64122.1"/>
    </source>
</evidence>
<feature type="compositionally biased region" description="Basic and acidic residues" evidence="1">
    <location>
        <begin position="465"/>
        <end position="483"/>
    </location>
</feature>
<gene>
    <name evidence="3" type="ORF">Fcan01_00751</name>
</gene>
<organism evidence="3 4">
    <name type="scientific">Folsomia candida</name>
    <name type="common">Springtail</name>
    <dbReference type="NCBI Taxonomy" id="158441"/>
    <lineage>
        <taxon>Eukaryota</taxon>
        <taxon>Metazoa</taxon>
        <taxon>Ecdysozoa</taxon>
        <taxon>Arthropoda</taxon>
        <taxon>Hexapoda</taxon>
        <taxon>Collembola</taxon>
        <taxon>Entomobryomorpha</taxon>
        <taxon>Isotomoidea</taxon>
        <taxon>Isotomidae</taxon>
        <taxon>Proisotominae</taxon>
        <taxon>Folsomia</taxon>
    </lineage>
</organism>
<dbReference type="EMBL" id="LNIX01000001">
    <property type="protein sequence ID" value="OXA64122.1"/>
    <property type="molecule type" value="Genomic_DNA"/>
</dbReference>
<feature type="region of interest" description="Disordered" evidence="1">
    <location>
        <begin position="1"/>
        <end position="68"/>
    </location>
</feature>
<dbReference type="Proteomes" id="UP000198287">
    <property type="component" value="Unassembled WGS sequence"/>
</dbReference>
<feature type="compositionally biased region" description="Basic residues" evidence="1">
    <location>
        <begin position="484"/>
        <end position="500"/>
    </location>
</feature>
<feature type="domain" description="Mutator-like transposase" evidence="2">
    <location>
        <begin position="117"/>
        <end position="338"/>
    </location>
</feature>
<dbReference type="InterPro" id="IPR049012">
    <property type="entry name" value="Mutator_transp_dom"/>
</dbReference>
<dbReference type="Pfam" id="PF20700">
    <property type="entry name" value="Mutator"/>
    <property type="match status" value="1"/>
</dbReference>
<feature type="compositionally biased region" description="Basic and acidic residues" evidence="1">
    <location>
        <begin position="15"/>
        <end position="28"/>
    </location>
</feature>
<feature type="compositionally biased region" description="Basic and acidic residues" evidence="1">
    <location>
        <begin position="367"/>
        <end position="378"/>
    </location>
</feature>
<name>A0A226F2W2_FOLCA</name>
<comment type="caution">
    <text evidence="3">The sequence shown here is derived from an EMBL/GenBank/DDBJ whole genome shotgun (WGS) entry which is preliminary data.</text>
</comment>